<evidence type="ECO:0000259" key="8">
    <source>
        <dbReference type="Pfam" id="PF14322"/>
    </source>
</evidence>
<dbReference type="CDD" id="cd08977">
    <property type="entry name" value="SusD"/>
    <property type="match status" value="1"/>
</dbReference>
<keyword evidence="3 6" id="KW-0732">Signal</keyword>
<comment type="subcellular location">
    <subcellularLocation>
        <location evidence="1">Cell outer membrane</location>
    </subcellularLocation>
</comment>
<evidence type="ECO:0000313" key="10">
    <source>
        <dbReference type="Proteomes" id="UP001501508"/>
    </source>
</evidence>
<evidence type="ECO:0000256" key="1">
    <source>
        <dbReference type="ARBA" id="ARBA00004442"/>
    </source>
</evidence>
<evidence type="ECO:0000256" key="6">
    <source>
        <dbReference type="SAM" id="SignalP"/>
    </source>
</evidence>
<evidence type="ECO:0000259" key="7">
    <source>
        <dbReference type="Pfam" id="PF07980"/>
    </source>
</evidence>
<feature type="domain" description="SusD-like N-terminal" evidence="8">
    <location>
        <begin position="27"/>
        <end position="216"/>
    </location>
</feature>
<name>A0ABP8MD82_9BACT</name>
<keyword evidence="10" id="KW-1185">Reference proteome</keyword>
<dbReference type="Proteomes" id="UP001501508">
    <property type="component" value="Unassembled WGS sequence"/>
</dbReference>
<evidence type="ECO:0000256" key="4">
    <source>
        <dbReference type="ARBA" id="ARBA00023136"/>
    </source>
</evidence>
<evidence type="ECO:0000256" key="5">
    <source>
        <dbReference type="ARBA" id="ARBA00023237"/>
    </source>
</evidence>
<dbReference type="InterPro" id="IPR012944">
    <property type="entry name" value="SusD_RagB_dom"/>
</dbReference>
<dbReference type="PROSITE" id="PS51257">
    <property type="entry name" value="PROKAR_LIPOPROTEIN"/>
    <property type="match status" value="1"/>
</dbReference>
<dbReference type="RefSeq" id="WP_345032796.1">
    <property type="nucleotide sequence ID" value="NZ_BAABEY010000036.1"/>
</dbReference>
<dbReference type="Gene3D" id="1.25.40.390">
    <property type="match status" value="1"/>
</dbReference>
<keyword evidence="5" id="KW-0998">Cell outer membrane</keyword>
<reference evidence="10" key="1">
    <citation type="journal article" date="2019" name="Int. J. Syst. Evol. Microbiol.">
        <title>The Global Catalogue of Microorganisms (GCM) 10K type strain sequencing project: providing services to taxonomists for standard genome sequencing and annotation.</title>
        <authorList>
            <consortium name="The Broad Institute Genomics Platform"/>
            <consortium name="The Broad Institute Genome Sequencing Center for Infectious Disease"/>
            <person name="Wu L."/>
            <person name="Ma J."/>
        </authorList>
    </citation>
    <scope>NUCLEOTIDE SEQUENCE [LARGE SCALE GENOMIC DNA]</scope>
    <source>
        <strain evidence="10">JCM 31920</strain>
    </source>
</reference>
<dbReference type="Pfam" id="PF07980">
    <property type="entry name" value="SusD_RagB"/>
    <property type="match status" value="1"/>
</dbReference>
<feature type="domain" description="RagB/SusD" evidence="7">
    <location>
        <begin position="364"/>
        <end position="492"/>
    </location>
</feature>
<dbReference type="InterPro" id="IPR033985">
    <property type="entry name" value="SusD-like_N"/>
</dbReference>
<feature type="signal peptide" evidence="6">
    <location>
        <begin position="1"/>
        <end position="20"/>
    </location>
</feature>
<comment type="caution">
    <text evidence="9">The sequence shown here is derived from an EMBL/GenBank/DDBJ whole genome shotgun (WGS) entry which is preliminary data.</text>
</comment>
<evidence type="ECO:0000256" key="2">
    <source>
        <dbReference type="ARBA" id="ARBA00006275"/>
    </source>
</evidence>
<proteinExistence type="inferred from homology"/>
<feature type="chain" id="PRO_5045552320" evidence="6">
    <location>
        <begin position="21"/>
        <end position="492"/>
    </location>
</feature>
<accession>A0ABP8MD82</accession>
<organism evidence="9 10">
    <name type="scientific">Ravibacter arvi</name>
    <dbReference type="NCBI Taxonomy" id="2051041"/>
    <lineage>
        <taxon>Bacteria</taxon>
        <taxon>Pseudomonadati</taxon>
        <taxon>Bacteroidota</taxon>
        <taxon>Cytophagia</taxon>
        <taxon>Cytophagales</taxon>
        <taxon>Spirosomataceae</taxon>
        <taxon>Ravibacter</taxon>
    </lineage>
</organism>
<keyword evidence="4" id="KW-0472">Membrane</keyword>
<dbReference type="InterPro" id="IPR011990">
    <property type="entry name" value="TPR-like_helical_dom_sf"/>
</dbReference>
<evidence type="ECO:0000256" key="3">
    <source>
        <dbReference type="ARBA" id="ARBA00022729"/>
    </source>
</evidence>
<dbReference type="Pfam" id="PF14322">
    <property type="entry name" value="SusD-like_3"/>
    <property type="match status" value="1"/>
</dbReference>
<dbReference type="SUPFAM" id="SSF48452">
    <property type="entry name" value="TPR-like"/>
    <property type="match status" value="1"/>
</dbReference>
<dbReference type="EMBL" id="BAABEY010000036">
    <property type="protein sequence ID" value="GAA4447137.1"/>
    <property type="molecule type" value="Genomic_DNA"/>
</dbReference>
<sequence length="492" mass="55472">MKLYPYACLLLILAAAGCNQLDLVPVSSKSVEGFYKTETHFDQAAIGLYNGLRSTWVNSEASYMLTEARSDNAFQGTAYDDGPISRFQETSMLPVLSSAWSAYYAGINRCNRIIEQIGNIEMPAERKSQFEGEAKFVRGVLYFDLVRIFGGVPIVTTSLSISESQKVDRGTDEAVYDQIVSDLKSASELLPAAHNAANKGRATSWAAKGYLGKVYLFRSGYPLKKNEWKQAADLFREIIDSGEFQFFDRYEDVYSFEKEGGKQQVFSIQFKAGVSGHGNPFPTRNASNDIVPLPEAQGGLPFGGSPFNLFLSNDLLKSFEAGDLRKDVAIRQSWRHKSGEIITTLPTCRKYQNGPVVAANDWDVDWIALGYTDVLMMYAECLNEMGFVPDGEAFDLLNKVRKRAGLKPKTAADIPDQSAYRLWMEAERRHEFCFENLRWFDLVRTDRALDVKKKFLEAYGMADNLRDRNRYLYPIPQSVRDVTPHIQQNPGY</sequence>
<comment type="similarity">
    <text evidence="2">Belongs to the SusD family.</text>
</comment>
<protein>
    <submittedName>
        <fullName evidence="9">RagB/SusD family nutrient uptake outer membrane protein</fullName>
    </submittedName>
</protein>
<gene>
    <name evidence="9" type="ORF">GCM10023091_41530</name>
</gene>
<evidence type="ECO:0000313" key="9">
    <source>
        <dbReference type="EMBL" id="GAA4447137.1"/>
    </source>
</evidence>